<dbReference type="InterPro" id="IPR025944">
    <property type="entry name" value="Sigma_54_int_dom_CS"/>
</dbReference>
<reference evidence="8 9" key="1">
    <citation type="submission" date="2018-06" db="EMBL/GenBank/DDBJ databases">
        <title>Genomic Encyclopedia of Type Strains, Phase IV (KMG-V): Genome sequencing to study the core and pangenomes of soil and plant-associated prokaryotes.</title>
        <authorList>
            <person name="Whitman W."/>
        </authorList>
    </citation>
    <scope>NUCLEOTIDE SEQUENCE [LARGE SCALE GENOMIC DNA]</scope>
    <source>
        <strain evidence="8 9">SRCL-318</strain>
    </source>
</reference>
<evidence type="ECO:0000256" key="2">
    <source>
        <dbReference type="ARBA" id="ARBA00022840"/>
    </source>
</evidence>
<dbReference type="InterPro" id="IPR025662">
    <property type="entry name" value="Sigma_54_int_dom_ATP-bd_1"/>
</dbReference>
<evidence type="ECO:0000256" key="1">
    <source>
        <dbReference type="ARBA" id="ARBA00022741"/>
    </source>
</evidence>
<dbReference type="SMART" id="SM00382">
    <property type="entry name" value="AAA"/>
    <property type="match status" value="1"/>
</dbReference>
<dbReference type="Pfam" id="PF01590">
    <property type="entry name" value="GAF"/>
    <property type="match status" value="1"/>
</dbReference>
<dbReference type="InterPro" id="IPR027417">
    <property type="entry name" value="P-loop_NTPase"/>
</dbReference>
<evidence type="ECO:0000313" key="8">
    <source>
        <dbReference type="EMBL" id="PYE15715.1"/>
    </source>
</evidence>
<dbReference type="InterPro" id="IPR025943">
    <property type="entry name" value="Sigma_54_int_dom_ATP-bd_2"/>
</dbReference>
<dbReference type="PANTHER" id="PTHR32071:SF117">
    <property type="entry name" value="PTS-DEPENDENT DIHYDROXYACETONE KINASE OPERON REGULATORY PROTEIN-RELATED"/>
    <property type="match status" value="1"/>
</dbReference>
<protein>
    <submittedName>
        <fullName evidence="8">Fis family NifA subfamily transcriptional regulator</fullName>
    </submittedName>
</protein>
<sequence length="563" mass="62418">MAARLPFSPAADDGADRLVPSSARADLDVEVHIDVDWASQELFFRRELAKVAGRFSNSEENLREVFHLLSEILGLNRGRLFLADAAGKLTLRCAYGLTRGEMARGVFAPGEGMTGRVFLSGQLTIVQDIDSEPSYLWRTVARSALPNGTTSMFFVPIRVGGETRGVFIVNRFRGISRSLTSDLEILREVATQVSQLLRLDDLIAERVQTHTAALEQENHTLKLALNRHSSTYGIIGGSKKIRAAVRQVEQVAQSDATVLLLGESGTGKERFAHAVHFASSRRAYPFVRVNCGALPEALFESELFGHEKGAFTGATRARSGRFEEAHGGTLFLDEIGELPLNLQVKLLRVLQERCVTPLGGRDERRVDVRVVAATNLDLRQRVAQGMFRLDLFYRIYVVPIHLPPLREHPEDVAPLVEHFLRGANARFKRKAWLSGAALSALIHYPWPGNVRQLQNVIDRLTLLADSPAIGAGEVMAILETEGGLKGQERDRSTEEAGAHFALSRRIDYGQRENIEAALVRAGGVKSRAAQQIGLTLSQFNYRIRLLQIDVQQVLRNTVLKNDR</sequence>
<dbReference type="SMART" id="SM00065">
    <property type="entry name" value="GAF"/>
    <property type="match status" value="1"/>
</dbReference>
<dbReference type="Proteomes" id="UP000247772">
    <property type="component" value="Unassembled WGS sequence"/>
</dbReference>
<dbReference type="Pfam" id="PF25601">
    <property type="entry name" value="AAA_lid_14"/>
    <property type="match status" value="1"/>
</dbReference>
<dbReference type="GO" id="GO:0005524">
    <property type="term" value="F:ATP binding"/>
    <property type="evidence" value="ECO:0007669"/>
    <property type="project" value="UniProtKB-KW"/>
</dbReference>
<keyword evidence="3" id="KW-0805">Transcription regulation</keyword>
<dbReference type="RefSeq" id="WP_110857183.1">
    <property type="nucleotide sequence ID" value="NZ_QJSQ01000032.1"/>
</dbReference>
<dbReference type="Gene3D" id="3.30.450.40">
    <property type="match status" value="1"/>
</dbReference>
<dbReference type="OrthoDB" id="9761705at2"/>
<dbReference type="SUPFAM" id="SSF52540">
    <property type="entry name" value="P-loop containing nucleoside triphosphate hydrolases"/>
    <property type="match status" value="1"/>
</dbReference>
<dbReference type="InterPro" id="IPR029016">
    <property type="entry name" value="GAF-like_dom_sf"/>
</dbReference>
<dbReference type="SUPFAM" id="SSF55781">
    <property type="entry name" value="GAF domain-like"/>
    <property type="match status" value="1"/>
</dbReference>
<keyword evidence="4" id="KW-0238">DNA-binding</keyword>
<proteinExistence type="predicted"/>
<dbReference type="Gene3D" id="1.10.10.60">
    <property type="entry name" value="Homeodomain-like"/>
    <property type="match status" value="1"/>
</dbReference>
<dbReference type="Gene3D" id="3.40.50.300">
    <property type="entry name" value="P-loop containing nucleotide triphosphate hydrolases"/>
    <property type="match status" value="1"/>
</dbReference>
<accession>A0A2V4TM18</accession>
<feature type="domain" description="Sigma-54 factor interaction" evidence="7">
    <location>
        <begin position="234"/>
        <end position="462"/>
    </location>
</feature>
<dbReference type="InterPro" id="IPR002078">
    <property type="entry name" value="Sigma_54_int"/>
</dbReference>
<dbReference type="Pfam" id="PF02954">
    <property type="entry name" value="HTH_8"/>
    <property type="match status" value="1"/>
</dbReference>
<dbReference type="EMBL" id="QJSQ01000032">
    <property type="protein sequence ID" value="PYE15715.1"/>
    <property type="molecule type" value="Genomic_DNA"/>
</dbReference>
<dbReference type="AlphaFoldDB" id="A0A2V4TM18"/>
<dbReference type="InterPro" id="IPR003018">
    <property type="entry name" value="GAF"/>
</dbReference>
<dbReference type="Pfam" id="PF00158">
    <property type="entry name" value="Sigma54_activat"/>
    <property type="match status" value="1"/>
</dbReference>
<dbReference type="PROSITE" id="PS00688">
    <property type="entry name" value="SIGMA54_INTERACT_3"/>
    <property type="match status" value="1"/>
</dbReference>
<dbReference type="GO" id="GO:0006355">
    <property type="term" value="P:regulation of DNA-templated transcription"/>
    <property type="evidence" value="ECO:0007669"/>
    <property type="project" value="InterPro"/>
</dbReference>
<organism evidence="8 9">
    <name type="scientific">Paraburkholderia silvatlantica</name>
    <dbReference type="NCBI Taxonomy" id="321895"/>
    <lineage>
        <taxon>Bacteria</taxon>
        <taxon>Pseudomonadati</taxon>
        <taxon>Pseudomonadota</taxon>
        <taxon>Betaproteobacteria</taxon>
        <taxon>Burkholderiales</taxon>
        <taxon>Burkholderiaceae</taxon>
        <taxon>Paraburkholderia</taxon>
    </lineage>
</organism>
<dbReference type="PROSITE" id="PS50045">
    <property type="entry name" value="SIGMA54_INTERACT_4"/>
    <property type="match status" value="1"/>
</dbReference>
<gene>
    <name evidence="8" type="ORF">C7410_13227</name>
</gene>
<evidence type="ECO:0000256" key="5">
    <source>
        <dbReference type="ARBA" id="ARBA00023159"/>
    </source>
</evidence>
<keyword evidence="1" id="KW-0547">Nucleotide-binding</keyword>
<dbReference type="InterPro" id="IPR003593">
    <property type="entry name" value="AAA+_ATPase"/>
</dbReference>
<dbReference type="CDD" id="cd00009">
    <property type="entry name" value="AAA"/>
    <property type="match status" value="1"/>
</dbReference>
<name>A0A2V4TM18_9BURK</name>
<dbReference type="PROSITE" id="PS00675">
    <property type="entry name" value="SIGMA54_INTERACT_1"/>
    <property type="match status" value="1"/>
</dbReference>
<keyword evidence="5" id="KW-0010">Activator</keyword>
<evidence type="ECO:0000256" key="4">
    <source>
        <dbReference type="ARBA" id="ARBA00023125"/>
    </source>
</evidence>
<dbReference type="FunFam" id="3.40.50.300:FF:000006">
    <property type="entry name" value="DNA-binding transcriptional regulator NtrC"/>
    <property type="match status" value="1"/>
</dbReference>
<dbReference type="PROSITE" id="PS00676">
    <property type="entry name" value="SIGMA54_INTERACT_2"/>
    <property type="match status" value="1"/>
</dbReference>
<evidence type="ECO:0000256" key="6">
    <source>
        <dbReference type="ARBA" id="ARBA00023163"/>
    </source>
</evidence>
<dbReference type="InterPro" id="IPR058031">
    <property type="entry name" value="AAA_lid_NorR"/>
</dbReference>
<comment type="caution">
    <text evidence="8">The sequence shown here is derived from an EMBL/GenBank/DDBJ whole genome shotgun (WGS) entry which is preliminary data.</text>
</comment>
<evidence type="ECO:0000259" key="7">
    <source>
        <dbReference type="PROSITE" id="PS50045"/>
    </source>
</evidence>
<evidence type="ECO:0000313" key="9">
    <source>
        <dbReference type="Proteomes" id="UP000247772"/>
    </source>
</evidence>
<dbReference type="InterPro" id="IPR002197">
    <property type="entry name" value="HTH_Fis"/>
</dbReference>
<dbReference type="PANTHER" id="PTHR32071">
    <property type="entry name" value="TRANSCRIPTIONAL REGULATORY PROTEIN"/>
    <property type="match status" value="1"/>
</dbReference>
<dbReference type="GO" id="GO:0043565">
    <property type="term" value="F:sequence-specific DNA binding"/>
    <property type="evidence" value="ECO:0007669"/>
    <property type="project" value="InterPro"/>
</dbReference>
<keyword evidence="6" id="KW-0804">Transcription</keyword>
<keyword evidence="2" id="KW-0067">ATP-binding</keyword>
<dbReference type="Gene3D" id="1.10.8.60">
    <property type="match status" value="1"/>
</dbReference>
<evidence type="ECO:0000256" key="3">
    <source>
        <dbReference type="ARBA" id="ARBA00023015"/>
    </source>
</evidence>